<organism evidence="1 2">
    <name type="scientific">Larkinella punicea</name>
    <dbReference type="NCBI Taxonomy" id="2315727"/>
    <lineage>
        <taxon>Bacteria</taxon>
        <taxon>Pseudomonadati</taxon>
        <taxon>Bacteroidota</taxon>
        <taxon>Cytophagia</taxon>
        <taxon>Cytophagales</taxon>
        <taxon>Spirosomataceae</taxon>
        <taxon>Larkinella</taxon>
    </lineage>
</organism>
<name>A0A368JP38_9BACT</name>
<dbReference type="Proteomes" id="UP000253383">
    <property type="component" value="Unassembled WGS sequence"/>
</dbReference>
<proteinExistence type="predicted"/>
<sequence>MNTNLLKTLGLLISESGAITGIELPVSASPILAEGFQRRVKMKRLTFDDDLEITAIFEMRVYDAADQDLLQLYSQDQTVSPSVNRGRLALVQPLEIPRTTRDSFRNSQTGAVVAFDATNAIPEIHFFQSMALAHLQAQGLPLDGSEPYLVVVYLMLANIIREKNALGEF</sequence>
<dbReference type="AlphaFoldDB" id="A0A368JP38"/>
<dbReference type="EMBL" id="QOWE01000008">
    <property type="protein sequence ID" value="RCR69430.1"/>
    <property type="molecule type" value="Genomic_DNA"/>
</dbReference>
<protein>
    <submittedName>
        <fullName evidence="1">Uncharacterized protein</fullName>
    </submittedName>
</protein>
<reference evidence="1 2" key="1">
    <citation type="submission" date="2018-07" db="EMBL/GenBank/DDBJ databases">
        <title>Genome analysis of Larkinella rosea.</title>
        <authorList>
            <person name="Zhou Z."/>
            <person name="Wang G."/>
        </authorList>
    </citation>
    <scope>NUCLEOTIDE SEQUENCE [LARGE SCALE GENOMIC DNA]</scope>
    <source>
        <strain evidence="2">zzj9</strain>
    </source>
</reference>
<dbReference type="RefSeq" id="WP_114406117.1">
    <property type="nucleotide sequence ID" value="NZ_QOWE01000008.1"/>
</dbReference>
<dbReference type="OrthoDB" id="9827784at2"/>
<evidence type="ECO:0000313" key="1">
    <source>
        <dbReference type="EMBL" id="RCR69430.1"/>
    </source>
</evidence>
<accession>A0A368JP38</accession>
<keyword evidence="2" id="KW-1185">Reference proteome</keyword>
<comment type="caution">
    <text evidence="1">The sequence shown here is derived from an EMBL/GenBank/DDBJ whole genome shotgun (WGS) entry which is preliminary data.</text>
</comment>
<evidence type="ECO:0000313" key="2">
    <source>
        <dbReference type="Proteomes" id="UP000253383"/>
    </source>
</evidence>
<gene>
    <name evidence="1" type="ORF">DUE52_11295</name>
</gene>